<accession>A0A9X0CLU5</accession>
<dbReference type="AlphaFoldDB" id="A0A9X0CLU5"/>
<gene>
    <name evidence="1" type="ORF">OS493_009548</name>
</gene>
<comment type="caution">
    <text evidence="1">The sequence shown here is derived from an EMBL/GenBank/DDBJ whole genome shotgun (WGS) entry which is preliminary data.</text>
</comment>
<dbReference type="EMBL" id="MU827305">
    <property type="protein sequence ID" value="KAJ7363396.1"/>
    <property type="molecule type" value="Genomic_DNA"/>
</dbReference>
<dbReference type="Proteomes" id="UP001163046">
    <property type="component" value="Unassembled WGS sequence"/>
</dbReference>
<proteinExistence type="predicted"/>
<evidence type="ECO:0000313" key="2">
    <source>
        <dbReference type="Proteomes" id="UP001163046"/>
    </source>
</evidence>
<evidence type="ECO:0000313" key="1">
    <source>
        <dbReference type="EMBL" id="KAJ7363396.1"/>
    </source>
</evidence>
<organism evidence="1 2">
    <name type="scientific">Desmophyllum pertusum</name>
    <dbReference type="NCBI Taxonomy" id="174260"/>
    <lineage>
        <taxon>Eukaryota</taxon>
        <taxon>Metazoa</taxon>
        <taxon>Cnidaria</taxon>
        <taxon>Anthozoa</taxon>
        <taxon>Hexacorallia</taxon>
        <taxon>Scleractinia</taxon>
        <taxon>Caryophylliina</taxon>
        <taxon>Caryophylliidae</taxon>
        <taxon>Desmophyllum</taxon>
    </lineage>
</organism>
<sequence>MPKCPPMGGVCWRRIDCGDKFTRGAWLNCMLSSLPFPSFLIIDLLARISLYNLTVPFLCILKQYCIAMQTGLYKITYFQDIVNACQYTCTSTCVYIIVYLHGLEYK</sequence>
<reference evidence="1" key="1">
    <citation type="submission" date="2023-01" db="EMBL/GenBank/DDBJ databases">
        <title>Genome assembly of the deep-sea coral Lophelia pertusa.</title>
        <authorList>
            <person name="Herrera S."/>
            <person name="Cordes E."/>
        </authorList>
    </citation>
    <scope>NUCLEOTIDE SEQUENCE</scope>
    <source>
        <strain evidence="1">USNM1676648</strain>
        <tissue evidence="1">Polyp</tissue>
    </source>
</reference>
<name>A0A9X0CLU5_9CNID</name>
<keyword evidence="2" id="KW-1185">Reference proteome</keyword>
<protein>
    <submittedName>
        <fullName evidence="1">Uncharacterized protein</fullName>
    </submittedName>
</protein>